<dbReference type="PANTHER" id="PTHR39186">
    <property type="entry name" value="DUF2071 FAMILY PROTEIN"/>
    <property type="match status" value="1"/>
</dbReference>
<gene>
    <name evidence="1" type="ORF">UFOPK4347_01737</name>
</gene>
<evidence type="ECO:0000313" key="1">
    <source>
        <dbReference type="EMBL" id="CAB5068257.1"/>
    </source>
</evidence>
<dbReference type="InterPro" id="IPR018644">
    <property type="entry name" value="DUF2071"/>
</dbReference>
<dbReference type="InterPro" id="IPR023375">
    <property type="entry name" value="ADC_dom_sf"/>
</dbReference>
<dbReference type="EMBL" id="CAFBQU010000091">
    <property type="protein sequence ID" value="CAB5068257.1"/>
    <property type="molecule type" value="Genomic_DNA"/>
</dbReference>
<dbReference type="AlphaFoldDB" id="A0A6J7UWF6"/>
<dbReference type="PANTHER" id="PTHR39186:SF1">
    <property type="entry name" value="DUF2071 DOMAIN-CONTAINING PROTEIN"/>
    <property type="match status" value="1"/>
</dbReference>
<dbReference type="SUPFAM" id="SSF160104">
    <property type="entry name" value="Acetoacetate decarboxylase-like"/>
    <property type="match status" value="1"/>
</dbReference>
<proteinExistence type="predicted"/>
<organism evidence="1">
    <name type="scientific">freshwater metagenome</name>
    <dbReference type="NCBI Taxonomy" id="449393"/>
    <lineage>
        <taxon>unclassified sequences</taxon>
        <taxon>metagenomes</taxon>
        <taxon>ecological metagenomes</taxon>
    </lineage>
</organism>
<name>A0A6J7UWF6_9ZZZZ</name>
<protein>
    <submittedName>
        <fullName evidence="1">Unannotated protein</fullName>
    </submittedName>
</protein>
<reference evidence="1" key="1">
    <citation type="submission" date="2020-05" db="EMBL/GenBank/DDBJ databases">
        <authorList>
            <person name="Chiriac C."/>
            <person name="Salcher M."/>
            <person name="Ghai R."/>
            <person name="Kavagutti S V."/>
        </authorList>
    </citation>
    <scope>NUCLEOTIDE SEQUENCE</scope>
</reference>
<sequence length="248" mass="27718">MNRKYQAECSVPVKRAVMVQNWENLVYLHWAYEPEQVQSLLPEGLLVDTFTGNAYVGLIPFQMRGIGLPHLPAVPYLGTFPEVNVRTYVIRDGIPGVWFFSLDINRMLPTFVARTTYSLPYCFGKVSHGVQQVGNTSVVETLVQRRWPRGVEASTQLRIEVGNTIAAPSDFEHFLSARWGLYSQTHNKKIRYAPISHEPWPLNNATVLNIDDSLVQAAGLPAPQGEAHALFSPGVSVRVGLPSTKFVE</sequence>
<accession>A0A6J7UWF6</accession>
<dbReference type="Pfam" id="PF09844">
    <property type="entry name" value="DUF2071"/>
    <property type="match status" value="1"/>
</dbReference>